<dbReference type="PANTHER" id="PTHR42830">
    <property type="entry name" value="OSMOTICALLY INDUCIBLE FAMILY PROTEIN"/>
    <property type="match status" value="1"/>
</dbReference>
<organism evidence="2 3">
    <name type="scientific">Paractinoplanes bogorensis</name>
    <dbReference type="NCBI Taxonomy" id="1610840"/>
    <lineage>
        <taxon>Bacteria</taxon>
        <taxon>Bacillati</taxon>
        <taxon>Actinomycetota</taxon>
        <taxon>Actinomycetes</taxon>
        <taxon>Micromonosporales</taxon>
        <taxon>Micromonosporaceae</taxon>
        <taxon>Paractinoplanes</taxon>
    </lineage>
</organism>
<evidence type="ECO:0000313" key="3">
    <source>
        <dbReference type="Proteomes" id="UP001519654"/>
    </source>
</evidence>
<feature type="region of interest" description="Disordered" evidence="1">
    <location>
        <begin position="1"/>
        <end position="22"/>
    </location>
</feature>
<evidence type="ECO:0000313" key="2">
    <source>
        <dbReference type="EMBL" id="MBU2663510.1"/>
    </source>
</evidence>
<dbReference type="SUPFAM" id="SSF82784">
    <property type="entry name" value="OsmC-like"/>
    <property type="match status" value="1"/>
</dbReference>
<proteinExistence type="predicted"/>
<dbReference type="Gene3D" id="3.30.300.20">
    <property type="match status" value="1"/>
</dbReference>
<evidence type="ECO:0000256" key="1">
    <source>
        <dbReference type="SAM" id="MobiDB-lite"/>
    </source>
</evidence>
<dbReference type="NCBIfam" id="TIGR03562">
    <property type="entry name" value="osmo_induc_OsmC"/>
    <property type="match status" value="1"/>
</dbReference>
<keyword evidence="3" id="KW-1185">Reference proteome</keyword>
<dbReference type="InterPro" id="IPR052707">
    <property type="entry name" value="OsmC_Ohr_Peroxiredoxin"/>
</dbReference>
<gene>
    <name evidence="2" type="ORF">KOI35_08335</name>
</gene>
<dbReference type="Pfam" id="PF02566">
    <property type="entry name" value="OsmC"/>
    <property type="match status" value="1"/>
</dbReference>
<dbReference type="InterPro" id="IPR003718">
    <property type="entry name" value="OsmC/Ohr_fam"/>
</dbReference>
<dbReference type="InterPro" id="IPR036102">
    <property type="entry name" value="OsmC/Ohrsf"/>
</dbReference>
<dbReference type="EMBL" id="JAHKKG010000002">
    <property type="protein sequence ID" value="MBU2663510.1"/>
    <property type="molecule type" value="Genomic_DNA"/>
</dbReference>
<comment type="caution">
    <text evidence="2">The sequence shown here is derived from an EMBL/GenBank/DDBJ whole genome shotgun (WGS) entry which is preliminary data.</text>
</comment>
<dbReference type="RefSeq" id="WP_215785429.1">
    <property type="nucleotide sequence ID" value="NZ_JAHKKG010000002.1"/>
</dbReference>
<dbReference type="Proteomes" id="UP001519654">
    <property type="component" value="Unassembled WGS sequence"/>
</dbReference>
<dbReference type="InterPro" id="IPR015946">
    <property type="entry name" value="KH_dom-like_a/b"/>
</dbReference>
<sequence length="142" mass="14755">MPIRTASARWQGNLTEGSGSIKTGKGGIQGNYSFKSRFEEGEGTNPEELIGAAHAGCFSMAFSKALADAGFTPTSVETVAKVHMDKTDAGFSVTKIDLETVGDVPGVDDGTFQKIAEDAKANCPISRLLSPGAEITLSAKLA</sequence>
<reference evidence="2 3" key="1">
    <citation type="submission" date="2021-06" db="EMBL/GenBank/DDBJ databases">
        <title>Actinoplanes lichenicola sp. nov., and Actinoplanes ovalisporus sp. nov., isolated from lichen in Thailand.</title>
        <authorList>
            <person name="Saeng-In P."/>
            <person name="Kanchanasin P."/>
            <person name="Yuki M."/>
            <person name="Kudo T."/>
            <person name="Ohkuma M."/>
            <person name="Phongsopitanun W."/>
            <person name="Tanasupawat S."/>
        </authorList>
    </citation>
    <scope>NUCLEOTIDE SEQUENCE [LARGE SCALE GENOMIC DNA]</scope>
    <source>
        <strain evidence="2 3">NBRC 110975</strain>
    </source>
</reference>
<protein>
    <submittedName>
        <fullName evidence="2">OsmC family protein</fullName>
    </submittedName>
</protein>
<accession>A0ABS5YNF6</accession>
<dbReference type="PANTHER" id="PTHR42830:SF1">
    <property type="entry name" value="OSMOTICALLY INDUCIBLE FAMILY PROTEIN"/>
    <property type="match status" value="1"/>
</dbReference>
<name>A0ABS5YNF6_9ACTN</name>
<dbReference type="InterPro" id="IPR019904">
    <property type="entry name" value="Peroxiredoxin_OsmC"/>
</dbReference>